<proteinExistence type="predicted"/>
<dbReference type="AlphaFoldDB" id="A0A9Q3DB17"/>
<evidence type="ECO:0000313" key="2">
    <source>
        <dbReference type="Proteomes" id="UP000765509"/>
    </source>
</evidence>
<evidence type="ECO:0000313" key="1">
    <source>
        <dbReference type="EMBL" id="MBW0500024.1"/>
    </source>
</evidence>
<organism evidence="1 2">
    <name type="scientific">Austropuccinia psidii MF-1</name>
    <dbReference type="NCBI Taxonomy" id="1389203"/>
    <lineage>
        <taxon>Eukaryota</taxon>
        <taxon>Fungi</taxon>
        <taxon>Dikarya</taxon>
        <taxon>Basidiomycota</taxon>
        <taxon>Pucciniomycotina</taxon>
        <taxon>Pucciniomycetes</taxon>
        <taxon>Pucciniales</taxon>
        <taxon>Sphaerophragmiaceae</taxon>
        <taxon>Austropuccinia</taxon>
    </lineage>
</organism>
<dbReference type="EMBL" id="AVOT02015591">
    <property type="protein sequence ID" value="MBW0500024.1"/>
    <property type="molecule type" value="Genomic_DNA"/>
</dbReference>
<keyword evidence="2" id="KW-1185">Reference proteome</keyword>
<accession>A0A9Q3DB17</accession>
<comment type="caution">
    <text evidence="1">The sequence shown here is derived from an EMBL/GenBank/DDBJ whole genome shotgun (WGS) entry which is preliminary data.</text>
</comment>
<sequence>MTTQYFNFQTIVGRPFLADNGIRLDHSQDQGEILSYKEPDGRRFCIPICSPEAKGWHIHPPKGMELCNSTQIEEWKINHISNIRRFQELPQENSRINNTKVSIKPNPEIPIKNSKAELTSNDLKMSKVNNVNLNYPQTSENTYSFNMEASITIEVELVQNEGLKPKQLVNSVSPVCEVEESTNLQDNGMNEEEEEQYSNMFSFSIFNNAEESFNTEISIMQNKDMHNENFCKVYKPEIIDLTLESPTTFLRETKTLPPPSIISIESEPEVTIMQELPSSNSLLIQSQQERFKMELLAHQQTLNQNMNQDSSALNYLIDPILFNYNNNQSSSSPHSLEEDLIDLTLISIEDKLISNKKNITQEFNVHEEDFQPLNHGNNHEKEFQLEDLIHQEYLLSPSELENYNFGSPSQIIKSLNLEDSEYFSQQNIVPQEDAVITLPDEILDKLQPLEENIPVTTLEIINNLQPKDYYQELTQEEEDLLEIYDGLINPNNRNKKEKTNNEMSLIEEENNGSSSINLLFINEEKKITKNKITKKFINELYKQNFNFNKKVDVELKLKFKHHKTPLYLKKLQFKIEKEIQHFFNNKFESSIIFNLKRKNSTKFPKKKKSIQN</sequence>
<dbReference type="OrthoDB" id="778454at2759"/>
<reference evidence="1" key="1">
    <citation type="submission" date="2021-03" db="EMBL/GenBank/DDBJ databases">
        <title>Draft genome sequence of rust myrtle Austropuccinia psidii MF-1, a brazilian biotype.</title>
        <authorList>
            <person name="Quecine M.C."/>
            <person name="Pachon D.M.R."/>
            <person name="Bonatelli M.L."/>
            <person name="Correr F.H."/>
            <person name="Franceschini L.M."/>
            <person name="Leite T.F."/>
            <person name="Margarido G.R.A."/>
            <person name="Almeida C.A."/>
            <person name="Ferrarezi J.A."/>
            <person name="Labate C.A."/>
        </authorList>
    </citation>
    <scope>NUCLEOTIDE SEQUENCE</scope>
    <source>
        <strain evidence="1">MF-1</strain>
    </source>
</reference>
<dbReference type="Proteomes" id="UP000765509">
    <property type="component" value="Unassembled WGS sequence"/>
</dbReference>
<name>A0A9Q3DB17_9BASI</name>
<protein>
    <submittedName>
        <fullName evidence="1">Uncharacterized protein</fullName>
    </submittedName>
</protein>
<gene>
    <name evidence="1" type="ORF">O181_039739</name>
</gene>